<dbReference type="InterPro" id="IPR033599">
    <property type="entry name" value="TAF1B/Rrn7"/>
</dbReference>
<feature type="region of interest" description="Disordered" evidence="10">
    <location>
        <begin position="123"/>
        <end position="148"/>
    </location>
</feature>
<dbReference type="GO" id="GO:0001164">
    <property type="term" value="F:RNA polymerase I core promoter sequence-specific DNA binding"/>
    <property type="evidence" value="ECO:0007669"/>
    <property type="project" value="InterPro"/>
</dbReference>
<dbReference type="InterPro" id="IPR048538">
    <property type="entry name" value="Rrn7_cyclin_C"/>
</dbReference>
<feature type="compositionally biased region" description="Basic and acidic residues" evidence="10">
    <location>
        <begin position="517"/>
        <end position="526"/>
    </location>
</feature>
<keyword evidence="3" id="KW-0479">Metal-binding</keyword>
<evidence type="ECO:0000313" key="14">
    <source>
        <dbReference type="EMBL" id="CAG8175645.1"/>
    </source>
</evidence>
<dbReference type="GO" id="GO:0008270">
    <property type="term" value="F:zinc ion binding"/>
    <property type="evidence" value="ECO:0007669"/>
    <property type="project" value="UniProtKB-KW"/>
</dbReference>
<feature type="region of interest" description="Disordered" evidence="10">
    <location>
        <begin position="517"/>
        <end position="553"/>
    </location>
</feature>
<dbReference type="PANTHER" id="PTHR31576:SF2">
    <property type="entry name" value="TATA BOX-BINDING PROTEIN-ASSOCIATED FACTOR RNA POLYMERASE I SUBUNIT B"/>
    <property type="match status" value="1"/>
</dbReference>
<keyword evidence="9" id="KW-0539">Nucleus</keyword>
<evidence type="ECO:0000256" key="9">
    <source>
        <dbReference type="ARBA" id="ARBA00023242"/>
    </source>
</evidence>
<dbReference type="GO" id="GO:0070860">
    <property type="term" value="C:RNA polymerase I core factor complex"/>
    <property type="evidence" value="ECO:0007669"/>
    <property type="project" value="InterPro"/>
</dbReference>
<reference evidence="14" key="1">
    <citation type="submission" date="2021-07" db="EMBL/GenBank/DDBJ databases">
        <authorList>
            <person name="Branca A.L. A."/>
        </authorList>
    </citation>
    <scope>NUCLEOTIDE SEQUENCE</scope>
</reference>
<evidence type="ECO:0000256" key="10">
    <source>
        <dbReference type="SAM" id="MobiDB-lite"/>
    </source>
</evidence>
<keyword evidence="15" id="KW-1185">Reference proteome</keyword>
<dbReference type="PANTHER" id="PTHR31576">
    <property type="entry name" value="TATA BOX-BINDING PROTEIN-ASSOCIATED FACTOR RNA POLYMERASE I SUBUNIT B"/>
    <property type="match status" value="1"/>
</dbReference>
<dbReference type="Pfam" id="PF20645">
    <property type="entry name" value="Rrn7_cyclin_C"/>
    <property type="match status" value="1"/>
</dbReference>
<keyword evidence="7" id="KW-0238">DNA-binding</keyword>
<organism evidence="14 15">
    <name type="scientific">Penicillium olsonii</name>
    <dbReference type="NCBI Taxonomy" id="99116"/>
    <lineage>
        <taxon>Eukaryota</taxon>
        <taxon>Fungi</taxon>
        <taxon>Dikarya</taxon>
        <taxon>Ascomycota</taxon>
        <taxon>Pezizomycotina</taxon>
        <taxon>Eurotiomycetes</taxon>
        <taxon>Eurotiomycetidae</taxon>
        <taxon>Eurotiales</taxon>
        <taxon>Aspergillaceae</taxon>
        <taxon>Penicillium</taxon>
    </lineage>
</organism>
<feature type="domain" description="Rrn7/TAF1B C-terminal cyclin" evidence="13">
    <location>
        <begin position="224"/>
        <end position="394"/>
    </location>
</feature>
<dbReference type="GO" id="GO:0042790">
    <property type="term" value="P:nucleolar large rRNA transcription by RNA polymerase I"/>
    <property type="evidence" value="ECO:0007669"/>
    <property type="project" value="TreeGrafter"/>
</dbReference>
<evidence type="ECO:0000259" key="13">
    <source>
        <dbReference type="Pfam" id="PF20645"/>
    </source>
</evidence>
<comment type="similarity">
    <text evidence="2">Belongs to the RRN7/TAF1B family.</text>
</comment>
<name>A0A9W4MZ34_PENOL</name>
<dbReference type="InterPro" id="IPR021752">
    <property type="entry name" value="TF_Rrn7_Zf"/>
</dbReference>
<comment type="caution">
    <text evidence="14">The sequence shown here is derived from an EMBL/GenBank/DDBJ whole genome shotgun (WGS) entry which is preliminary data.</text>
</comment>
<dbReference type="InterPro" id="IPR048540">
    <property type="entry name" value="Rrn7_cyclin_N"/>
</dbReference>
<keyword evidence="8" id="KW-0804">Transcription</keyword>
<dbReference type="Pfam" id="PF20644">
    <property type="entry name" value="Rrn7_cyclin_N"/>
    <property type="match status" value="1"/>
</dbReference>
<keyword evidence="5" id="KW-0862">Zinc</keyword>
<gene>
    <name evidence="14" type="ORF">POLS_LOCUS6786</name>
</gene>
<comment type="subcellular location">
    <subcellularLocation>
        <location evidence="1">Nucleus</location>
        <location evidence="1">Nucleolus</location>
    </subcellularLocation>
</comment>
<feature type="region of interest" description="Disordered" evidence="10">
    <location>
        <begin position="414"/>
        <end position="434"/>
    </location>
</feature>
<evidence type="ECO:0000256" key="8">
    <source>
        <dbReference type="ARBA" id="ARBA00023163"/>
    </source>
</evidence>
<evidence type="ECO:0000256" key="1">
    <source>
        <dbReference type="ARBA" id="ARBA00004604"/>
    </source>
</evidence>
<proteinExistence type="inferred from homology"/>
<evidence type="ECO:0000256" key="4">
    <source>
        <dbReference type="ARBA" id="ARBA00022771"/>
    </source>
</evidence>
<evidence type="ECO:0000256" key="6">
    <source>
        <dbReference type="ARBA" id="ARBA00023015"/>
    </source>
</evidence>
<evidence type="ECO:0000259" key="12">
    <source>
        <dbReference type="Pfam" id="PF20644"/>
    </source>
</evidence>
<dbReference type="EMBL" id="CAJVOS010000038">
    <property type="protein sequence ID" value="CAG8175645.1"/>
    <property type="molecule type" value="Genomic_DNA"/>
</dbReference>
<dbReference type="AlphaFoldDB" id="A0A9W4MZ34"/>
<protein>
    <recommendedName>
        <fullName evidence="16">RRN7-type domain-containing protein</fullName>
    </recommendedName>
</protein>
<feature type="compositionally biased region" description="Acidic residues" evidence="10">
    <location>
        <begin position="532"/>
        <end position="553"/>
    </location>
</feature>
<accession>A0A9W4MZ34</accession>
<dbReference type="Pfam" id="PF11781">
    <property type="entry name" value="Zn_ribbon_RRN7"/>
    <property type="match status" value="1"/>
</dbReference>
<dbReference type="OrthoDB" id="428577at2759"/>
<feature type="domain" description="Rrn7/TAF1B N-terminal cyclin" evidence="12">
    <location>
        <begin position="80"/>
        <end position="204"/>
    </location>
</feature>
<evidence type="ECO:0000313" key="15">
    <source>
        <dbReference type="Proteomes" id="UP001153618"/>
    </source>
</evidence>
<evidence type="ECO:0008006" key="16">
    <source>
        <dbReference type="Google" id="ProtNLM"/>
    </source>
</evidence>
<evidence type="ECO:0000256" key="2">
    <source>
        <dbReference type="ARBA" id="ARBA00006899"/>
    </source>
</evidence>
<evidence type="ECO:0000256" key="5">
    <source>
        <dbReference type="ARBA" id="ARBA00022833"/>
    </source>
</evidence>
<feature type="domain" description="RRN7-type" evidence="11">
    <location>
        <begin position="5"/>
        <end position="36"/>
    </location>
</feature>
<keyword evidence="6" id="KW-0805">Transcription regulation</keyword>
<evidence type="ECO:0000256" key="7">
    <source>
        <dbReference type="ARBA" id="ARBA00023125"/>
    </source>
</evidence>
<keyword evidence="4" id="KW-0863">Zinc-finger</keyword>
<sequence length="553" mass="63758">MDYVTRGVCGQEGCRERRYYIDNGLWYCRRGHLQEGVQVAEDGDDFGNLGKIHRVKKEIREKSTKTLHGRPAWTLFLQIYQLILWKQSHALVHDHGFPQELEIVVRDLWALRLPDYRLKITESNEDEDGDTDREVFSSQAAQSDDSEVGFKPNSRFVEWPRLIDAVALCYLAALLMRVPVCVNDFYDMIMQQQIPFTRVLANVPPEMREKLPPELTGILESNKLPEVEHLHKAVQALSLFYQRRFEVVLPPLNWPILLFRHIKRLALPIEVYDAVKALKSLLDVTFEYPKPKAAIERKKSHHYPDVELIVLIIISTKLLFPFDDVKRYPTTNKEPAAQTMDWSRWAIAQTAFESDSHFKKNIGKDAAIRITDSDVLNMSTDQLDHYMDWYADSWLDTSAPPGRLAELFPIQRGDIQPSSATDPGPPSAPGVTPDAIQKKLDTLLHEVMQDAKPRRVIPGDNEEPKRPGEVYRRYRWESQLSGTARTFYEMAAQLAAVPLKTLVRAVTLAEYQIARRDEKRQHREFFENQGVEVDDSDADQNIETEDSGDDQEY</sequence>
<evidence type="ECO:0000256" key="3">
    <source>
        <dbReference type="ARBA" id="ARBA00022723"/>
    </source>
</evidence>
<evidence type="ECO:0000259" key="11">
    <source>
        <dbReference type="Pfam" id="PF11781"/>
    </source>
</evidence>
<dbReference type="Proteomes" id="UP001153618">
    <property type="component" value="Unassembled WGS sequence"/>
</dbReference>